<evidence type="ECO:0000256" key="1">
    <source>
        <dbReference type="ARBA" id="ARBA00022962"/>
    </source>
</evidence>
<protein>
    <recommendedName>
        <fullName evidence="4">DRTGG domain-containing protein</fullName>
    </recommendedName>
</protein>
<evidence type="ECO:0008006" key="4">
    <source>
        <dbReference type="Google" id="ProtNLM"/>
    </source>
</evidence>
<organism evidence="2 3">
    <name type="scientific">Fistulifera solaris</name>
    <name type="common">Oleaginous diatom</name>
    <dbReference type="NCBI Taxonomy" id="1519565"/>
    <lineage>
        <taxon>Eukaryota</taxon>
        <taxon>Sar</taxon>
        <taxon>Stramenopiles</taxon>
        <taxon>Ochrophyta</taxon>
        <taxon>Bacillariophyta</taxon>
        <taxon>Bacillariophyceae</taxon>
        <taxon>Bacillariophycidae</taxon>
        <taxon>Naviculales</taxon>
        <taxon>Naviculaceae</taxon>
        <taxon>Fistulifera</taxon>
    </lineage>
</organism>
<dbReference type="CDD" id="cd03109">
    <property type="entry name" value="DTBS"/>
    <property type="match status" value="1"/>
</dbReference>
<dbReference type="Pfam" id="PF13500">
    <property type="entry name" value="AAA_26"/>
    <property type="match status" value="1"/>
</dbReference>
<gene>
    <name evidence="2" type="ORF">FisN_19Lh247</name>
</gene>
<dbReference type="InParanoid" id="A0A1Z5K7G6"/>
<accession>A0A1Z5K7G6</accession>
<evidence type="ECO:0000313" key="3">
    <source>
        <dbReference type="Proteomes" id="UP000198406"/>
    </source>
</evidence>
<dbReference type="InterPro" id="IPR028979">
    <property type="entry name" value="Ser_kin/Pase_Hpr-like_N_sf"/>
</dbReference>
<reference evidence="2 3" key="1">
    <citation type="journal article" date="2015" name="Plant Cell">
        <title>Oil accumulation by the oleaginous diatom Fistulifera solaris as revealed by the genome and transcriptome.</title>
        <authorList>
            <person name="Tanaka T."/>
            <person name="Maeda Y."/>
            <person name="Veluchamy A."/>
            <person name="Tanaka M."/>
            <person name="Abida H."/>
            <person name="Marechal E."/>
            <person name="Bowler C."/>
            <person name="Muto M."/>
            <person name="Sunaga Y."/>
            <person name="Tanaka M."/>
            <person name="Yoshino T."/>
            <person name="Taniguchi T."/>
            <person name="Fukuda Y."/>
            <person name="Nemoto M."/>
            <person name="Matsumoto M."/>
            <person name="Wong P.S."/>
            <person name="Aburatani S."/>
            <person name="Fujibuchi W."/>
        </authorList>
    </citation>
    <scope>NUCLEOTIDE SEQUENCE [LARGE SCALE GENOMIC DNA]</scope>
    <source>
        <strain evidence="2 3">JPCC DA0580</strain>
    </source>
</reference>
<dbReference type="SUPFAM" id="SSF52540">
    <property type="entry name" value="P-loop containing nucleoside triphosphate hydrolases"/>
    <property type="match status" value="1"/>
</dbReference>
<dbReference type="EMBL" id="BDSP01000179">
    <property type="protein sequence ID" value="GAX22187.1"/>
    <property type="molecule type" value="Genomic_DNA"/>
</dbReference>
<dbReference type="OrthoDB" id="444127at2759"/>
<dbReference type="Gene3D" id="3.40.50.300">
    <property type="entry name" value="P-loop containing nucleotide triphosphate hydrolases"/>
    <property type="match status" value="1"/>
</dbReference>
<dbReference type="AlphaFoldDB" id="A0A1Z5K7G6"/>
<dbReference type="PANTHER" id="PTHR21343:SF8">
    <property type="entry name" value="DRTGG DOMAIN-CONTAINING PROTEIN"/>
    <property type="match status" value="1"/>
</dbReference>
<proteinExistence type="predicted"/>
<evidence type="ECO:0000313" key="2">
    <source>
        <dbReference type="EMBL" id="GAX22187.1"/>
    </source>
</evidence>
<comment type="caution">
    <text evidence="2">The sequence shown here is derived from an EMBL/GenBank/DDBJ whole genome shotgun (WGS) entry which is preliminary data.</text>
</comment>
<keyword evidence="3" id="KW-1185">Reference proteome</keyword>
<dbReference type="InterPro" id="IPR027417">
    <property type="entry name" value="P-loop_NTPase"/>
</dbReference>
<sequence>MRYSSRLSLVLKKRSCNRPFSSNVDDAVPSFYVAATRQHAGKTTVSLALMSGLQKKFNKVGFIKPIGEKSTVIHENGIDVAVDKDAVLFKEHFQMDHVPWRSVSPVIIPPGYTRDYLDNKITLDLQKEKLKEAYNDIASRSDMILCEGTGNCAVGSIVDASNADIAAWLGIPMVLVVNGGLGRSIDELTLNLTLCEVHNVPVAGVIVNQVQPEKFEQTMHYFKLAMQRKWPDIPVLGAVPDKQFLGCPALSELEVLLKGNLLTGREHALRHYRVRRDLQLVADSLESFLQELRHQRAVIDDGQQRRTLFVCHASRNDILLGFLMEAQQNYEHSPRWQASLLMTGCADYPLSDQLTDFVITMPKAPPVLITPFQTDESLELMYGYTAKLNAEDRHRVDAAIHHYEPYIDFDLLMERITILKQKNYK</sequence>
<dbReference type="PANTHER" id="PTHR21343">
    <property type="entry name" value="DETHIOBIOTIN SYNTHETASE"/>
    <property type="match status" value="1"/>
</dbReference>
<dbReference type="Gene3D" id="3.40.1390.20">
    <property type="entry name" value="HprK N-terminal domain-like"/>
    <property type="match status" value="1"/>
</dbReference>
<dbReference type="Proteomes" id="UP000198406">
    <property type="component" value="Unassembled WGS sequence"/>
</dbReference>
<name>A0A1Z5K7G6_FISSO</name>
<keyword evidence="1" id="KW-0315">Glutamine amidotransferase</keyword>